<dbReference type="STRING" id="909626.AQJ91_00225"/>
<dbReference type="GO" id="GO:0005737">
    <property type="term" value="C:cytoplasm"/>
    <property type="evidence" value="ECO:0007669"/>
    <property type="project" value="TreeGrafter"/>
</dbReference>
<evidence type="ECO:0000259" key="3">
    <source>
        <dbReference type="PROSITE" id="PS50043"/>
    </source>
</evidence>
<dbReference type="SUPFAM" id="SSF52540">
    <property type="entry name" value="P-loop containing nucleoside triphosphate hydrolases"/>
    <property type="match status" value="1"/>
</dbReference>
<evidence type="ECO:0000256" key="1">
    <source>
        <dbReference type="ARBA" id="ARBA00022741"/>
    </source>
</evidence>
<dbReference type="InterPro" id="IPR036388">
    <property type="entry name" value="WH-like_DNA-bd_sf"/>
</dbReference>
<dbReference type="Proteomes" id="UP000053260">
    <property type="component" value="Unassembled WGS sequence"/>
</dbReference>
<dbReference type="AlphaFoldDB" id="A0A117S2Z6"/>
<dbReference type="InterPro" id="IPR011990">
    <property type="entry name" value="TPR-like_helical_dom_sf"/>
</dbReference>
<evidence type="ECO:0000313" key="5">
    <source>
        <dbReference type="Proteomes" id="UP000053260"/>
    </source>
</evidence>
<dbReference type="Pfam" id="PF13191">
    <property type="entry name" value="AAA_16"/>
    <property type="match status" value="1"/>
</dbReference>
<keyword evidence="2" id="KW-0067">ATP-binding</keyword>
<dbReference type="PROSITE" id="PS00622">
    <property type="entry name" value="HTH_LUXR_1"/>
    <property type="match status" value="1"/>
</dbReference>
<accession>A0A117S2Z6</accession>
<protein>
    <recommendedName>
        <fullName evidence="3">HTH luxR-type domain-containing protein</fullName>
    </recommendedName>
</protein>
<dbReference type="PANTHER" id="PTHR16305:SF35">
    <property type="entry name" value="TRANSCRIPTIONAL ACTIVATOR DOMAIN"/>
    <property type="match status" value="1"/>
</dbReference>
<dbReference type="Gene3D" id="1.10.10.10">
    <property type="entry name" value="Winged helix-like DNA-binding domain superfamily/Winged helix DNA-binding domain"/>
    <property type="match status" value="1"/>
</dbReference>
<dbReference type="InterPro" id="IPR041664">
    <property type="entry name" value="AAA_16"/>
</dbReference>
<feature type="domain" description="HTH luxR-type" evidence="3">
    <location>
        <begin position="842"/>
        <end position="907"/>
    </location>
</feature>
<reference evidence="4 5" key="1">
    <citation type="submission" date="2015-10" db="EMBL/GenBank/DDBJ databases">
        <title>Draft genome sequence of Streptomyces sp. RV15, isolated from a marine sponge.</title>
        <authorList>
            <person name="Ruckert C."/>
            <person name="Abdelmohsen U.R."/>
            <person name="Winkler A."/>
            <person name="Hentschel U."/>
            <person name="Kalinowski J."/>
            <person name="Kampfer P."/>
            <person name="Glaeser S."/>
        </authorList>
    </citation>
    <scope>NUCLEOTIDE SEQUENCE [LARGE SCALE GENOMIC DNA]</scope>
    <source>
        <strain evidence="4 5">RV15</strain>
    </source>
</reference>
<dbReference type="GO" id="GO:0003677">
    <property type="term" value="F:DNA binding"/>
    <property type="evidence" value="ECO:0007669"/>
    <property type="project" value="InterPro"/>
</dbReference>
<dbReference type="GO" id="GO:0005524">
    <property type="term" value="F:ATP binding"/>
    <property type="evidence" value="ECO:0007669"/>
    <property type="project" value="UniProtKB-KW"/>
</dbReference>
<gene>
    <name evidence="4" type="ORF">AQJ91_00225</name>
</gene>
<proteinExistence type="predicted"/>
<keyword evidence="1" id="KW-0547">Nucleotide-binding</keyword>
<dbReference type="SMART" id="SM00421">
    <property type="entry name" value="HTH_LUXR"/>
    <property type="match status" value="1"/>
</dbReference>
<comment type="caution">
    <text evidence="4">The sequence shown here is derived from an EMBL/GenBank/DDBJ whole genome shotgun (WGS) entry which is preliminary data.</text>
</comment>
<dbReference type="InterPro" id="IPR027417">
    <property type="entry name" value="P-loop_NTPase"/>
</dbReference>
<dbReference type="InterPro" id="IPR000792">
    <property type="entry name" value="Tscrpt_reg_LuxR_C"/>
</dbReference>
<dbReference type="Gene3D" id="1.25.40.10">
    <property type="entry name" value="Tetratricopeptide repeat domain"/>
    <property type="match status" value="1"/>
</dbReference>
<name>A0A117S2Z6_9ACTN</name>
<dbReference type="GO" id="GO:0004016">
    <property type="term" value="F:adenylate cyclase activity"/>
    <property type="evidence" value="ECO:0007669"/>
    <property type="project" value="TreeGrafter"/>
</dbReference>
<keyword evidence="5" id="KW-1185">Reference proteome</keyword>
<dbReference type="GO" id="GO:0006355">
    <property type="term" value="P:regulation of DNA-templated transcription"/>
    <property type="evidence" value="ECO:0007669"/>
    <property type="project" value="InterPro"/>
</dbReference>
<dbReference type="PRINTS" id="PR00038">
    <property type="entry name" value="HTHLUXR"/>
</dbReference>
<evidence type="ECO:0000313" key="4">
    <source>
        <dbReference type="EMBL" id="KUO23044.1"/>
    </source>
</evidence>
<dbReference type="SUPFAM" id="SSF46894">
    <property type="entry name" value="C-terminal effector domain of the bipartite response regulators"/>
    <property type="match status" value="1"/>
</dbReference>
<dbReference type="Gene3D" id="3.40.50.300">
    <property type="entry name" value="P-loop containing nucleotide triphosphate hydrolases"/>
    <property type="match status" value="1"/>
</dbReference>
<dbReference type="PROSITE" id="PS50043">
    <property type="entry name" value="HTH_LUXR_2"/>
    <property type="match status" value="1"/>
</dbReference>
<organism evidence="4 5">
    <name type="scientific">Streptomyces dysideae</name>
    <dbReference type="NCBI Taxonomy" id="909626"/>
    <lineage>
        <taxon>Bacteria</taxon>
        <taxon>Bacillati</taxon>
        <taxon>Actinomycetota</taxon>
        <taxon>Actinomycetes</taxon>
        <taxon>Kitasatosporales</taxon>
        <taxon>Streptomycetaceae</taxon>
        <taxon>Streptomyces</taxon>
    </lineage>
</organism>
<sequence>MLVEREEHLGRLHRVQEAALAGRGRTALVEGPSATGKTELLHAFADRAEAAGFRLLHAICSRPERTRAHAVVNQLLRYAGPPGPGAAGAHRIPPPTVRSADDLWAALLERSAEGPVLIAVDDVQHADEPSLRMLLHLSHRLRSARMAMVFTDNTDVPPVNLQLRAELLRQAGLTRLKVSPLGEAGVTAFLSPRLGPETARRLTPYFHTTTGGNPLLLAALVDDWEDSDGDEAVGPSYCLALLSCLHRGDEAALALARALAVLGPDADDDTVAALAEAPVEPTVRAMTAAGLLRPDGRFRHPSVRQAVLDDLSSRELSVLHRRAARLLYDSAAPAGRVARHLLDAGRADEPWAVRILLEAADHDLLSDRPAAAAVCLELAQRSSGDLTERAEILARLAHTEFQSDPGTAARSLQQLVTADRAGRLRFPESALLVRQLLWHGRSEEAAEALGRLRAAATARGDASGEETDLEQWLSWAHPALARPARIPVPGPRRPGGDTVVALRSEPWLERAAALAGELARDRQVAVERAEQVLWDLRLSRSAYWSEEAALLALLTLVHGDRADSAAEWCERLVMDAAERATPTWQAVFQAVRAEIAVRQGDLAAAVERGHSALELLPAKSWGVAIGLPLSSLVVATTRMGRYDDALRHLSQAVPQAMYESWYGLLFLQARGIHHLATHHHRAALGDFLSCGELQRKWGVQALGPVPWRAGAAEACIRLGNTDRAKQLVHEQLSRPGASGGRARGIALRLYAATCAPGRGLQLLTEALELLESAGDRFEQARVLGDMSRLYNAVGEQRRARMLFRQSLHVAKACGAQPLAQELLAGSADSGAAQQAPVPVPEQHGSVRELTGSEMRVASLAVMGYTNREIAAKLFVTPSTVEQHLTRVYRKLKIQRRQDLPSFLWPNASKAG</sequence>
<dbReference type="OrthoDB" id="3178131at2"/>
<dbReference type="EMBL" id="LMXB01000007">
    <property type="protein sequence ID" value="KUO23044.1"/>
    <property type="molecule type" value="Genomic_DNA"/>
</dbReference>
<dbReference type="InterPro" id="IPR016032">
    <property type="entry name" value="Sig_transdc_resp-reg_C-effctor"/>
</dbReference>
<dbReference type="CDD" id="cd06170">
    <property type="entry name" value="LuxR_C_like"/>
    <property type="match status" value="1"/>
</dbReference>
<dbReference type="RefSeq" id="WP_067014361.1">
    <property type="nucleotide sequence ID" value="NZ_KQ949075.1"/>
</dbReference>
<dbReference type="Pfam" id="PF00196">
    <property type="entry name" value="GerE"/>
    <property type="match status" value="1"/>
</dbReference>
<evidence type="ECO:0000256" key="2">
    <source>
        <dbReference type="ARBA" id="ARBA00022840"/>
    </source>
</evidence>
<dbReference type="PANTHER" id="PTHR16305">
    <property type="entry name" value="TESTICULAR SOLUBLE ADENYLYL CYCLASE"/>
    <property type="match status" value="1"/>
</dbReference>